<keyword evidence="6" id="KW-0571">Peptide transport</keyword>
<name>A0A7W8QN08_9ACTN</name>
<evidence type="ECO:0000256" key="1">
    <source>
        <dbReference type="ARBA" id="ARBA00004429"/>
    </source>
</evidence>
<dbReference type="Proteomes" id="UP000572635">
    <property type="component" value="Unassembled WGS sequence"/>
</dbReference>
<keyword evidence="5 12" id="KW-0812">Transmembrane</keyword>
<gene>
    <name evidence="15" type="ORF">HDA36_002525</name>
</gene>
<dbReference type="InterPro" id="IPR035906">
    <property type="entry name" value="MetI-like_sf"/>
</dbReference>
<evidence type="ECO:0000256" key="7">
    <source>
        <dbReference type="ARBA" id="ARBA00022927"/>
    </source>
</evidence>
<evidence type="ECO:0000313" key="15">
    <source>
        <dbReference type="EMBL" id="MBB5432441.1"/>
    </source>
</evidence>
<feature type="transmembrane region" description="Helical" evidence="12">
    <location>
        <begin position="104"/>
        <end position="128"/>
    </location>
</feature>
<evidence type="ECO:0000256" key="9">
    <source>
        <dbReference type="ARBA" id="ARBA00023136"/>
    </source>
</evidence>
<evidence type="ECO:0000256" key="5">
    <source>
        <dbReference type="ARBA" id="ARBA00022692"/>
    </source>
</evidence>
<dbReference type="GO" id="GO:0055085">
    <property type="term" value="P:transmembrane transport"/>
    <property type="evidence" value="ECO:0007669"/>
    <property type="project" value="InterPro"/>
</dbReference>
<dbReference type="PANTHER" id="PTHR43386:SF2">
    <property type="entry name" value="OLIGOPEPTIDE TRANSPORT SYSTEM PERMEASE PROTEIN OPPC"/>
    <property type="match status" value="1"/>
</dbReference>
<sequence length="305" mass="33398">MSMSTERAAAPEAGGQRAPEARATGRWGSVLLQLLRTPRVVFGLAVIAVMTVMAWVGPMISPWEFGERDYANFLQPPSPEHWWGTDNTGRDVFVATMVGLQKSIIIGLLVAVLSTFVAAIVGAFAGYFLGVTDRVLMWITDLMLVLPSFLILAILYPILRNQGWMVFVGLLAAFLWMVTAKMVRGMTISLKEREYVLAARFMGVPAWKIIFRHIIPNMSSLLIVDATINVSSAIIVETSLSYFGFGVQPPDVSLGSLISVGARQAVTHPWTFLFCTGLLVLLVLAVNLIGDGLRDALDPQSKRRS</sequence>
<dbReference type="InterPro" id="IPR025966">
    <property type="entry name" value="OppC_N"/>
</dbReference>
<feature type="transmembrane region" description="Helical" evidence="12">
    <location>
        <begin position="135"/>
        <end position="158"/>
    </location>
</feature>
<dbReference type="PANTHER" id="PTHR43386">
    <property type="entry name" value="OLIGOPEPTIDE TRANSPORT SYSTEM PERMEASE PROTEIN APPC"/>
    <property type="match status" value="1"/>
</dbReference>
<dbReference type="InterPro" id="IPR000515">
    <property type="entry name" value="MetI-like"/>
</dbReference>
<accession>A0A7W8QN08</accession>
<feature type="transmembrane region" description="Helical" evidence="12">
    <location>
        <begin position="270"/>
        <end position="290"/>
    </location>
</feature>
<dbReference type="AlphaFoldDB" id="A0A7W8QN08"/>
<keyword evidence="16" id="KW-1185">Reference proteome</keyword>
<comment type="subcellular location">
    <subcellularLocation>
        <location evidence="1">Cell inner membrane</location>
        <topology evidence="1">Multi-pass membrane protein</topology>
    </subcellularLocation>
    <subcellularLocation>
        <location evidence="12">Cell membrane</location>
        <topology evidence="12">Multi-pass membrane protein</topology>
    </subcellularLocation>
</comment>
<dbReference type="Pfam" id="PF00528">
    <property type="entry name" value="BPD_transp_1"/>
    <property type="match status" value="1"/>
</dbReference>
<evidence type="ECO:0000256" key="6">
    <source>
        <dbReference type="ARBA" id="ARBA00022856"/>
    </source>
</evidence>
<dbReference type="RefSeq" id="WP_184392008.1">
    <property type="nucleotide sequence ID" value="NZ_BAAAJD010000077.1"/>
</dbReference>
<keyword evidence="4" id="KW-0997">Cell inner membrane</keyword>
<dbReference type="InterPro" id="IPR050366">
    <property type="entry name" value="BP-dependent_transpt_permease"/>
</dbReference>
<keyword evidence="3" id="KW-1003">Cell membrane</keyword>
<feature type="domain" description="ABC transmembrane type-1" evidence="14">
    <location>
        <begin position="104"/>
        <end position="290"/>
    </location>
</feature>
<dbReference type="GO" id="GO:0005886">
    <property type="term" value="C:plasma membrane"/>
    <property type="evidence" value="ECO:0007669"/>
    <property type="project" value="UniProtKB-SubCell"/>
</dbReference>
<evidence type="ECO:0000256" key="2">
    <source>
        <dbReference type="ARBA" id="ARBA00022448"/>
    </source>
</evidence>
<comment type="caution">
    <text evidence="15">The sequence shown here is derived from an EMBL/GenBank/DDBJ whole genome shotgun (WGS) entry which is preliminary data.</text>
</comment>
<dbReference type="CDD" id="cd06261">
    <property type="entry name" value="TM_PBP2"/>
    <property type="match status" value="1"/>
</dbReference>
<feature type="transmembrane region" description="Helical" evidence="12">
    <location>
        <begin position="40"/>
        <end position="60"/>
    </location>
</feature>
<dbReference type="SUPFAM" id="SSF161098">
    <property type="entry name" value="MetI-like"/>
    <property type="match status" value="1"/>
</dbReference>
<evidence type="ECO:0000313" key="16">
    <source>
        <dbReference type="Proteomes" id="UP000572635"/>
    </source>
</evidence>
<feature type="region of interest" description="Disordered" evidence="13">
    <location>
        <begin position="1"/>
        <end position="21"/>
    </location>
</feature>
<keyword evidence="2 12" id="KW-0813">Transport</keyword>
<protein>
    <recommendedName>
        <fullName evidence="11">Oligopeptide transport system permease protein OppC</fullName>
    </recommendedName>
</protein>
<dbReference type="GO" id="GO:0015833">
    <property type="term" value="P:peptide transport"/>
    <property type="evidence" value="ECO:0007669"/>
    <property type="project" value="UniProtKB-KW"/>
</dbReference>
<proteinExistence type="inferred from homology"/>
<keyword evidence="8 12" id="KW-1133">Transmembrane helix</keyword>
<dbReference type="GO" id="GO:0015031">
    <property type="term" value="P:protein transport"/>
    <property type="evidence" value="ECO:0007669"/>
    <property type="project" value="UniProtKB-KW"/>
</dbReference>
<dbReference type="Gene3D" id="1.10.3720.10">
    <property type="entry name" value="MetI-like"/>
    <property type="match status" value="1"/>
</dbReference>
<feature type="transmembrane region" description="Helical" evidence="12">
    <location>
        <begin position="164"/>
        <end position="183"/>
    </location>
</feature>
<organism evidence="15 16">
    <name type="scientific">Nocardiopsis composta</name>
    <dbReference type="NCBI Taxonomy" id="157465"/>
    <lineage>
        <taxon>Bacteria</taxon>
        <taxon>Bacillati</taxon>
        <taxon>Actinomycetota</taxon>
        <taxon>Actinomycetes</taxon>
        <taxon>Streptosporangiales</taxon>
        <taxon>Nocardiopsidaceae</taxon>
        <taxon>Nocardiopsis</taxon>
    </lineage>
</organism>
<dbReference type="EMBL" id="JACHDB010000001">
    <property type="protein sequence ID" value="MBB5432441.1"/>
    <property type="molecule type" value="Genomic_DNA"/>
</dbReference>
<dbReference type="PROSITE" id="PS50928">
    <property type="entry name" value="ABC_TM1"/>
    <property type="match status" value="1"/>
</dbReference>
<evidence type="ECO:0000256" key="13">
    <source>
        <dbReference type="SAM" id="MobiDB-lite"/>
    </source>
</evidence>
<evidence type="ECO:0000256" key="11">
    <source>
        <dbReference type="ARBA" id="ARBA00072251"/>
    </source>
</evidence>
<evidence type="ECO:0000256" key="4">
    <source>
        <dbReference type="ARBA" id="ARBA00022519"/>
    </source>
</evidence>
<evidence type="ECO:0000256" key="12">
    <source>
        <dbReference type="RuleBase" id="RU363032"/>
    </source>
</evidence>
<dbReference type="Pfam" id="PF12911">
    <property type="entry name" value="OppC_N"/>
    <property type="match status" value="1"/>
</dbReference>
<evidence type="ECO:0000256" key="3">
    <source>
        <dbReference type="ARBA" id="ARBA00022475"/>
    </source>
</evidence>
<evidence type="ECO:0000259" key="14">
    <source>
        <dbReference type="PROSITE" id="PS50928"/>
    </source>
</evidence>
<keyword evidence="9 12" id="KW-0472">Membrane</keyword>
<evidence type="ECO:0000256" key="10">
    <source>
        <dbReference type="ARBA" id="ARBA00024202"/>
    </source>
</evidence>
<evidence type="ECO:0000256" key="8">
    <source>
        <dbReference type="ARBA" id="ARBA00022989"/>
    </source>
</evidence>
<keyword evidence="7" id="KW-0653">Protein transport</keyword>
<reference evidence="15 16" key="1">
    <citation type="submission" date="2020-08" db="EMBL/GenBank/DDBJ databases">
        <title>Sequencing the genomes of 1000 actinobacteria strains.</title>
        <authorList>
            <person name="Klenk H.-P."/>
        </authorList>
    </citation>
    <scope>NUCLEOTIDE SEQUENCE [LARGE SCALE GENOMIC DNA]</scope>
    <source>
        <strain evidence="15 16">DSM 44551</strain>
    </source>
</reference>
<comment type="similarity">
    <text evidence="10">Belongs to the binding-protein-dependent transport system permease family. OppBC subfamily.</text>
</comment>